<dbReference type="Proteomes" id="UP000278756">
    <property type="component" value="Chromosome 1"/>
</dbReference>
<dbReference type="InterPro" id="IPR008979">
    <property type="entry name" value="Galactose-bd-like_sf"/>
</dbReference>
<keyword evidence="1" id="KW-0732">Signal</keyword>
<evidence type="ECO:0000313" key="4">
    <source>
        <dbReference type="Proteomes" id="UP000278756"/>
    </source>
</evidence>
<reference evidence="4" key="1">
    <citation type="journal article" date="2017" name="Biotechnol. Biofuels">
        <title>Evaluation of environmental bacterial communities as a factor affecting the growth of duckweed Lemna minor.</title>
        <authorList>
            <person name="Ishizawa H."/>
            <person name="Kuroda M."/>
            <person name="Morikawa M."/>
            <person name="Ike M."/>
        </authorList>
    </citation>
    <scope>NUCLEOTIDE SEQUENCE [LARGE SCALE GENOMIC DNA]</scope>
    <source>
        <strain evidence="4">M6</strain>
    </source>
</reference>
<dbReference type="InterPro" id="IPR000421">
    <property type="entry name" value="FA58C"/>
</dbReference>
<dbReference type="Gene3D" id="1.50.10.10">
    <property type="match status" value="1"/>
</dbReference>
<dbReference type="SUPFAM" id="SSF49785">
    <property type="entry name" value="Galactose-binding domain-like"/>
    <property type="match status" value="2"/>
</dbReference>
<dbReference type="SUPFAM" id="SSF48208">
    <property type="entry name" value="Six-hairpin glycosidases"/>
    <property type="match status" value="1"/>
</dbReference>
<proteinExistence type="predicted"/>
<protein>
    <recommendedName>
        <fullName evidence="2">F5/8 type C domain-containing protein</fullName>
    </recommendedName>
</protein>
<dbReference type="PROSITE" id="PS50022">
    <property type="entry name" value="FA58C_3"/>
    <property type="match status" value="1"/>
</dbReference>
<dbReference type="InterPro" id="IPR008928">
    <property type="entry name" value="6-hairpin_glycosidase_sf"/>
</dbReference>
<organism evidence="3 4">
    <name type="scientific">Asticcacaulis excentricus</name>
    <dbReference type="NCBI Taxonomy" id="78587"/>
    <lineage>
        <taxon>Bacteria</taxon>
        <taxon>Pseudomonadati</taxon>
        <taxon>Pseudomonadota</taxon>
        <taxon>Alphaproteobacteria</taxon>
        <taxon>Caulobacterales</taxon>
        <taxon>Caulobacteraceae</taxon>
        <taxon>Asticcacaulis</taxon>
    </lineage>
</organism>
<dbReference type="Pfam" id="PF22422">
    <property type="entry name" value="MGH1-like_GH"/>
    <property type="match status" value="1"/>
</dbReference>
<dbReference type="Gene3D" id="2.60.120.260">
    <property type="entry name" value="Galactose-binding domain-like"/>
    <property type="match status" value="2"/>
</dbReference>
<name>A0A3G9FYS3_9CAUL</name>
<evidence type="ECO:0000259" key="2">
    <source>
        <dbReference type="PROSITE" id="PS50022"/>
    </source>
</evidence>
<dbReference type="Pfam" id="PF00754">
    <property type="entry name" value="F5_F8_type_C"/>
    <property type="match status" value="2"/>
</dbReference>
<dbReference type="InterPro" id="IPR054491">
    <property type="entry name" value="MGH1-like_GH"/>
</dbReference>
<dbReference type="AlphaFoldDB" id="A0A3G9FYS3"/>
<feature type="signal peptide" evidence="1">
    <location>
        <begin position="1"/>
        <end position="23"/>
    </location>
</feature>
<dbReference type="InterPro" id="IPR005194">
    <property type="entry name" value="Glyco_hydro_65_C"/>
</dbReference>
<feature type="domain" description="F5/8 type C" evidence="2">
    <location>
        <begin position="693"/>
        <end position="845"/>
    </location>
</feature>
<feature type="chain" id="PRO_5018313834" description="F5/8 type C domain-containing protein" evidence="1">
    <location>
        <begin position="24"/>
        <end position="846"/>
    </location>
</feature>
<dbReference type="EMBL" id="AP018827">
    <property type="protein sequence ID" value="BBF80272.1"/>
    <property type="molecule type" value="Genomic_DNA"/>
</dbReference>
<evidence type="ECO:0000256" key="1">
    <source>
        <dbReference type="SAM" id="SignalP"/>
    </source>
</evidence>
<dbReference type="GO" id="GO:0005975">
    <property type="term" value="P:carbohydrate metabolic process"/>
    <property type="evidence" value="ECO:0007669"/>
    <property type="project" value="InterPro"/>
</dbReference>
<sequence>MSYRNSALAAAVMCAFATPVVCAETMVNGILNKDALLAAQSFLDNRDTDWYKANIAFLETPDADLNAVYYYRYDMITKHKVYGSPETGYTLTEFIDRPGWSGAYGAISCPLGLQFSDIRWLRDQRLARDYARYWYNTPGALPRAYSNWFGASMWGLFEAWGDKTFILSMLEDMKTNYRGWEEERFDQNARMFVWNGMQDGMETNINSRQTPDWFRGAEGFRPTLNSYMYADALAISKAAALSGDEPTAKLFAEKAADLKAQVQARLWDPSRKFFFHMFANDEQDGIKAGTLTYQTGKFAGNPHGRELIGYIPWQFNLPDPGYEEAWKWVTDPEGFYARYGLTSVERNDPLFRISRRCCEWSGTSWPYATAQTLEAMANLLNNYQQSVVTKADYYKVLKSYITSQFKDGQPFIAEANNPDTGEWQIVPGHSEHYFHSSYPDLIITGLAGLRPRADNRLEVNPLIPDDWNYFAIDDVPYHGHLVSLVWDKDGKRYGRGAGLSLFVNGTRVAHSPTVQKIEVDLPATQSVQNVTDDRVNFAVNNDGHYFPNIRATYTNPETPLQTLNDGAAWYLKAPANRWTTEGSPNRSDALILNLGAKRPVDYLTLYFLDDEKGIVPPAAYKVEYWTGTQWRNVPGETRRPQKAQGRKPNRVQFGQTIEAERFRVSFTHAKGGFTGLTEIEAWGRASLPLTAPTAPVEDLAYNPGNQPFPKVSASYTSPFDRVEEINDGKVLFTSNSRNRWTAYDSPNSEDWVSVDFGASKTVARLELYLFGDADAVRAPTNYTVSYWDGQAWQPFDVLSRSPDKPRTSAMNTVVVKPVQTQKIRVTFKHDGKGRTGVTELMAFTNP</sequence>
<gene>
    <name evidence="3" type="ORF">EM6_0851</name>
</gene>
<dbReference type="Pfam" id="PF03633">
    <property type="entry name" value="Glyco_hydro_65C"/>
    <property type="match status" value="1"/>
</dbReference>
<dbReference type="InterPro" id="IPR012341">
    <property type="entry name" value="6hp_glycosidase-like_sf"/>
</dbReference>
<dbReference type="RefSeq" id="WP_172961131.1">
    <property type="nucleotide sequence ID" value="NZ_AP018827.1"/>
</dbReference>
<accession>A0A3G9FYS3</accession>
<reference evidence="4" key="2">
    <citation type="journal article" date="2017" name="Plant Physiol. Biochem.">
        <title>Differential oxidative and antioxidative response of duckweed Lemna minor toward plant growth promoting/inhibiting bacteria.</title>
        <authorList>
            <person name="Ishizawa H."/>
            <person name="Kuroda M."/>
            <person name="Morikawa M."/>
            <person name="Ike M."/>
        </authorList>
    </citation>
    <scope>NUCLEOTIDE SEQUENCE [LARGE SCALE GENOMIC DNA]</scope>
    <source>
        <strain evidence="4">M6</strain>
    </source>
</reference>
<evidence type="ECO:0000313" key="3">
    <source>
        <dbReference type="EMBL" id="BBF80272.1"/>
    </source>
</evidence>